<feature type="compositionally biased region" description="Pro residues" evidence="1">
    <location>
        <begin position="116"/>
        <end position="142"/>
    </location>
</feature>
<organism evidence="2 3">
    <name type="scientific">Danaus chrysippus</name>
    <name type="common">African queen</name>
    <dbReference type="NCBI Taxonomy" id="151541"/>
    <lineage>
        <taxon>Eukaryota</taxon>
        <taxon>Metazoa</taxon>
        <taxon>Ecdysozoa</taxon>
        <taxon>Arthropoda</taxon>
        <taxon>Hexapoda</taxon>
        <taxon>Insecta</taxon>
        <taxon>Pterygota</taxon>
        <taxon>Neoptera</taxon>
        <taxon>Endopterygota</taxon>
        <taxon>Lepidoptera</taxon>
        <taxon>Glossata</taxon>
        <taxon>Ditrysia</taxon>
        <taxon>Papilionoidea</taxon>
        <taxon>Nymphalidae</taxon>
        <taxon>Danainae</taxon>
        <taxon>Danaini</taxon>
        <taxon>Danaina</taxon>
        <taxon>Danaus</taxon>
        <taxon>Anosia</taxon>
    </lineage>
</organism>
<dbReference type="Proteomes" id="UP000789524">
    <property type="component" value="Unassembled WGS sequence"/>
</dbReference>
<evidence type="ECO:0000313" key="3">
    <source>
        <dbReference type="Proteomes" id="UP000789524"/>
    </source>
</evidence>
<keyword evidence="3" id="KW-1185">Reference proteome</keyword>
<evidence type="ECO:0000313" key="2">
    <source>
        <dbReference type="EMBL" id="CAG9580232.1"/>
    </source>
</evidence>
<name>A0A8J2WA40_9NEOP</name>
<accession>A0A8J2WA40</accession>
<gene>
    <name evidence="2" type="ORF">DCHRY22_LOCUS13583</name>
</gene>
<comment type="caution">
    <text evidence="2">The sequence shown here is derived from an EMBL/GenBank/DDBJ whole genome shotgun (WGS) entry which is preliminary data.</text>
</comment>
<proteinExistence type="predicted"/>
<reference evidence="2" key="1">
    <citation type="submission" date="2021-09" db="EMBL/GenBank/DDBJ databases">
        <authorList>
            <person name="Martin H S."/>
        </authorList>
    </citation>
    <scope>NUCLEOTIDE SEQUENCE</scope>
</reference>
<dbReference type="AlphaFoldDB" id="A0A8J2WA40"/>
<sequence length="157" mass="16708">MIIINTCGVHELQYPAIKRTDSNCFIVGHHMNVATWRPNLAPKLATVALSSNDIILEKISGVTPDGPATEPRRHGDDATTTGRSTDANLMQAQSEDSVSRVSMAPHAHTCAHLTPPVAPDDPPPLPDPRTPPHDPPPPLPPRDTPHGVASRGSDAPL</sequence>
<protein>
    <submittedName>
        <fullName evidence="2">(African queen) hypothetical protein</fullName>
    </submittedName>
</protein>
<feature type="region of interest" description="Disordered" evidence="1">
    <location>
        <begin position="60"/>
        <end position="157"/>
    </location>
</feature>
<feature type="compositionally biased region" description="Polar residues" evidence="1">
    <location>
        <begin position="78"/>
        <end position="100"/>
    </location>
</feature>
<dbReference type="EMBL" id="CAKASE010000079">
    <property type="protein sequence ID" value="CAG9580232.1"/>
    <property type="molecule type" value="Genomic_DNA"/>
</dbReference>
<evidence type="ECO:0000256" key="1">
    <source>
        <dbReference type="SAM" id="MobiDB-lite"/>
    </source>
</evidence>